<dbReference type="EC" id="3.2.1.-" evidence="7"/>
<proteinExistence type="inferred from homology"/>
<dbReference type="GO" id="GO:0016020">
    <property type="term" value="C:membrane"/>
    <property type="evidence" value="ECO:0007669"/>
    <property type="project" value="InterPro"/>
</dbReference>
<keyword evidence="7" id="KW-0326">Glycosidase</keyword>
<organism evidence="9 10">
    <name type="scientific">Reticulomyxa filosa</name>
    <dbReference type="NCBI Taxonomy" id="46433"/>
    <lineage>
        <taxon>Eukaryota</taxon>
        <taxon>Sar</taxon>
        <taxon>Rhizaria</taxon>
        <taxon>Retaria</taxon>
        <taxon>Foraminifera</taxon>
        <taxon>Monothalamids</taxon>
        <taxon>Reticulomyxidae</taxon>
        <taxon>Reticulomyxa</taxon>
    </lineage>
</organism>
<evidence type="ECO:0000256" key="4">
    <source>
        <dbReference type="ARBA" id="ARBA00022801"/>
    </source>
</evidence>
<evidence type="ECO:0000313" key="10">
    <source>
        <dbReference type="Proteomes" id="UP000023152"/>
    </source>
</evidence>
<dbReference type="InterPro" id="IPR036026">
    <property type="entry name" value="Seven-hairpin_glycosidases"/>
</dbReference>
<dbReference type="AlphaFoldDB" id="X6MEB1"/>
<feature type="disulfide bond" evidence="6">
    <location>
        <begin position="255"/>
        <end position="290"/>
    </location>
</feature>
<evidence type="ECO:0000256" key="1">
    <source>
        <dbReference type="ARBA" id="ARBA00001913"/>
    </source>
</evidence>
<reference evidence="9 10" key="1">
    <citation type="journal article" date="2013" name="Curr. Biol.">
        <title>The Genome of the Foraminiferan Reticulomyxa filosa.</title>
        <authorList>
            <person name="Glockner G."/>
            <person name="Hulsmann N."/>
            <person name="Schleicher M."/>
            <person name="Noegel A.A."/>
            <person name="Eichinger L."/>
            <person name="Gallinger C."/>
            <person name="Pawlowski J."/>
            <person name="Sierra R."/>
            <person name="Euteneuer U."/>
            <person name="Pillet L."/>
            <person name="Moustafa A."/>
            <person name="Platzer M."/>
            <person name="Groth M."/>
            <person name="Szafranski K."/>
            <person name="Schliwa M."/>
        </authorList>
    </citation>
    <scope>NUCLEOTIDE SEQUENCE [LARGE SCALE GENOMIC DNA]</scope>
</reference>
<dbReference type="InterPro" id="IPR012341">
    <property type="entry name" value="6hp_glycosidase-like_sf"/>
</dbReference>
<comment type="similarity">
    <text evidence="3 7">Belongs to the glycosyl hydrolase 47 family.</text>
</comment>
<evidence type="ECO:0000313" key="9">
    <source>
        <dbReference type="EMBL" id="ETO11996.1"/>
    </source>
</evidence>
<sequence length="414" mass="47548">GLNEMFVDATKWVKKSLDFNKDQSVSFFETTIRCLGGLMANYDLTKNKVFGRTDVSSIQYWQWISIVGSKFGHVSDQCLLLSILFICLLCLCLLLIISNIQQQISGSAHAAFWTGGSLLLAEVGTIQLEFKSCADRSNTPSLAESAVGVFKKMDPMRGGPSLPLRGQYPIFIDSNRVQYRNGHITWGAMGDSFYEYLLKYYLYEGKKDEYLKKMYIESVEGMLEHLYQKNKHTGLYFIAEWEDGRLDLKMDELACFSGGLLALGVMHEVLENDDMVRRHTDAAKQLAETCYQMFSRVMCAIFFSFHSWREGGQGGGWLFCLFLLQLQKKKVCVLIIGLKQQKSGLSPEFMRYSEGEPYNGVDFYILRPETLETMFYLWRLTGDNKWREYGWNIFQSIENIAVWIHQKGVDILQS</sequence>
<dbReference type="Pfam" id="PF01532">
    <property type="entry name" value="Glyco_hydro_47"/>
    <property type="match status" value="2"/>
</dbReference>
<evidence type="ECO:0000256" key="6">
    <source>
        <dbReference type="PIRSR" id="PIRSR601382-3"/>
    </source>
</evidence>
<dbReference type="OMA" id="LMEWATL"/>
<keyword evidence="4 7" id="KW-0378">Hydrolase</keyword>
<keyword evidence="5 6" id="KW-1015">Disulfide bond</keyword>
<gene>
    <name evidence="9" type="ORF">RFI_25381</name>
</gene>
<dbReference type="GO" id="GO:0005509">
    <property type="term" value="F:calcium ion binding"/>
    <property type="evidence" value="ECO:0007669"/>
    <property type="project" value="InterPro"/>
</dbReference>
<evidence type="ECO:0000256" key="2">
    <source>
        <dbReference type="ARBA" id="ARBA00004922"/>
    </source>
</evidence>
<evidence type="ECO:0000256" key="8">
    <source>
        <dbReference type="SAM" id="Phobius"/>
    </source>
</evidence>
<dbReference type="EMBL" id="ASPP01021834">
    <property type="protein sequence ID" value="ETO11996.1"/>
    <property type="molecule type" value="Genomic_DNA"/>
</dbReference>
<comment type="caution">
    <text evidence="9">The sequence shown here is derived from an EMBL/GenBank/DDBJ whole genome shotgun (WGS) entry which is preliminary data.</text>
</comment>
<dbReference type="SUPFAM" id="SSF48225">
    <property type="entry name" value="Seven-hairpin glycosidases"/>
    <property type="match status" value="1"/>
</dbReference>
<dbReference type="GO" id="GO:0005783">
    <property type="term" value="C:endoplasmic reticulum"/>
    <property type="evidence" value="ECO:0007669"/>
    <property type="project" value="TreeGrafter"/>
</dbReference>
<feature type="transmembrane region" description="Helical" evidence="8">
    <location>
        <begin position="78"/>
        <end position="97"/>
    </location>
</feature>
<keyword evidence="8" id="KW-0472">Membrane</keyword>
<dbReference type="Proteomes" id="UP000023152">
    <property type="component" value="Unassembled WGS sequence"/>
</dbReference>
<name>X6MEB1_RETFI</name>
<protein>
    <recommendedName>
        <fullName evidence="7">alpha-1,2-Mannosidase</fullName>
        <ecNumber evidence="7">3.2.1.-</ecNumber>
    </recommendedName>
</protein>
<dbReference type="GO" id="GO:0005975">
    <property type="term" value="P:carbohydrate metabolic process"/>
    <property type="evidence" value="ECO:0007669"/>
    <property type="project" value="InterPro"/>
</dbReference>
<dbReference type="PANTHER" id="PTHR11742">
    <property type="entry name" value="MANNOSYL-OLIGOSACCHARIDE ALPHA-1,2-MANNOSIDASE-RELATED"/>
    <property type="match status" value="1"/>
</dbReference>
<keyword evidence="8" id="KW-1133">Transmembrane helix</keyword>
<evidence type="ECO:0000256" key="3">
    <source>
        <dbReference type="ARBA" id="ARBA00007658"/>
    </source>
</evidence>
<dbReference type="OrthoDB" id="8118055at2759"/>
<dbReference type="PANTHER" id="PTHR11742:SF6">
    <property type="entry name" value="MANNOSYL-OLIGOSACCHARIDE ALPHA-1,2-MANNOSIDASE IA-RELATED"/>
    <property type="match status" value="1"/>
</dbReference>
<dbReference type="PRINTS" id="PR00747">
    <property type="entry name" value="GLYHDRLASE47"/>
</dbReference>
<accession>X6MEB1</accession>
<dbReference type="InterPro" id="IPR001382">
    <property type="entry name" value="Glyco_hydro_47"/>
</dbReference>
<dbReference type="InterPro" id="IPR050749">
    <property type="entry name" value="Glycosyl_Hydrolase_47"/>
</dbReference>
<comment type="pathway">
    <text evidence="2">Protein modification; protein glycosylation.</text>
</comment>
<keyword evidence="10" id="KW-1185">Reference proteome</keyword>
<dbReference type="GO" id="GO:0004571">
    <property type="term" value="F:mannosyl-oligosaccharide 1,2-alpha-mannosidase activity"/>
    <property type="evidence" value="ECO:0007669"/>
    <property type="project" value="InterPro"/>
</dbReference>
<dbReference type="Gene3D" id="1.50.10.10">
    <property type="match status" value="3"/>
</dbReference>
<feature type="non-terminal residue" evidence="9">
    <location>
        <position position="1"/>
    </location>
</feature>
<comment type="cofactor">
    <cofactor evidence="1">
        <name>Ca(2+)</name>
        <dbReference type="ChEBI" id="CHEBI:29108"/>
    </cofactor>
</comment>
<evidence type="ECO:0000256" key="5">
    <source>
        <dbReference type="ARBA" id="ARBA00023157"/>
    </source>
</evidence>
<evidence type="ECO:0000256" key="7">
    <source>
        <dbReference type="RuleBase" id="RU361193"/>
    </source>
</evidence>
<keyword evidence="8" id="KW-0812">Transmembrane</keyword>